<keyword evidence="4" id="KW-0548">Nucleotidyltransferase</keyword>
<dbReference type="Gene3D" id="1.10.10.1330">
    <property type="entry name" value="RNA polymerase sigma-54 factor, core-binding domain"/>
    <property type="match status" value="1"/>
</dbReference>
<dbReference type="RefSeq" id="WP_097074887.1">
    <property type="nucleotide sequence ID" value="NZ_OBMQ01000015.1"/>
</dbReference>
<proteinExistence type="inferred from homology"/>
<keyword evidence="5" id="KW-0805">Transcription regulation</keyword>
<dbReference type="Pfam" id="PF00309">
    <property type="entry name" value="Sigma54_AID"/>
    <property type="match status" value="1"/>
</dbReference>
<reference evidence="12" key="1">
    <citation type="submission" date="2017-08" db="EMBL/GenBank/DDBJ databases">
        <authorList>
            <person name="Varghese N."/>
            <person name="Submissions S."/>
        </authorList>
    </citation>
    <scope>NUCLEOTIDE SEQUENCE [LARGE SCALE GENOMIC DNA]</scope>
    <source>
        <strain evidence="12">JC22</strain>
    </source>
</reference>
<evidence type="ECO:0000259" key="9">
    <source>
        <dbReference type="Pfam" id="PF04552"/>
    </source>
</evidence>
<dbReference type="PANTHER" id="PTHR32248">
    <property type="entry name" value="RNA POLYMERASE SIGMA-54 FACTOR"/>
    <property type="match status" value="1"/>
</dbReference>
<dbReference type="InterPro" id="IPR038709">
    <property type="entry name" value="RpoN_core-bd_sf"/>
</dbReference>
<feature type="domain" description="RNA polymerase sigma factor 54 DNA-binding" evidence="9">
    <location>
        <begin position="282"/>
        <end position="440"/>
    </location>
</feature>
<dbReference type="PIRSF" id="PIRSF000774">
    <property type="entry name" value="RpoN"/>
    <property type="match status" value="1"/>
</dbReference>
<evidence type="ECO:0000256" key="6">
    <source>
        <dbReference type="ARBA" id="ARBA00023082"/>
    </source>
</evidence>
<dbReference type="GO" id="GO:0016779">
    <property type="term" value="F:nucleotidyltransferase activity"/>
    <property type="evidence" value="ECO:0007669"/>
    <property type="project" value="UniProtKB-KW"/>
</dbReference>
<dbReference type="InterPro" id="IPR007634">
    <property type="entry name" value="RNA_pol_sigma_54_DNA-bd"/>
</dbReference>
<evidence type="ECO:0000256" key="7">
    <source>
        <dbReference type="ARBA" id="ARBA00023125"/>
    </source>
</evidence>
<sequence length="443" mass="50790">MDMTMGLQQKLETKMALTPQLKQSLEILQYSLQELETYIREQADSNPLIELKEPSTIQMARLPEGDYSRNISNENDYDPFSQIASGENSLELYLLEQLAMQKGLSRIEKKVIVYFIQSLNDVGYLDCDLEEVAEQFDLSVQQCETILQILQSFDPIGIGARNLIECLSLQLRIKADAPSLTLLFVQNHLEQLADRKFQQLADQYEIEVKDVEQIFTYIKQLNPHPIIEANVQKTEYIIPDIIVEKFNGEYIIRVNDISLPQISINSYYEELLRANADDETNQYLKTKLSDAVLLIKGIKQRHETLYKVINIILKKQNTFLDLGNKGLKPLRLKDVASVAELHESTISRTIHKKYIQTPKGIFPIKALFVRGVTTESGETESTIVVKEKIKLIIEKEDTAKPLSDQKITKILLDEGIQIARRTVAKYREELGILQSTKRKKAKT</sequence>
<dbReference type="OrthoDB" id="9814402at2"/>
<gene>
    <name evidence="11" type="ORF">SAMN05880501_11561</name>
</gene>
<organism evidence="11 12">
    <name type="scientific">Ureibacillus xyleni</name>
    <dbReference type="NCBI Taxonomy" id="614648"/>
    <lineage>
        <taxon>Bacteria</taxon>
        <taxon>Bacillati</taxon>
        <taxon>Bacillota</taxon>
        <taxon>Bacilli</taxon>
        <taxon>Bacillales</taxon>
        <taxon>Caryophanaceae</taxon>
        <taxon>Ureibacillus</taxon>
    </lineage>
</organism>
<comment type="similarity">
    <text evidence="1">Belongs to the sigma-54 factor family.</text>
</comment>
<dbReference type="GO" id="GO:0006352">
    <property type="term" value="P:DNA-templated transcription initiation"/>
    <property type="evidence" value="ECO:0007669"/>
    <property type="project" value="InterPro"/>
</dbReference>
<keyword evidence="2" id="KW-0240">DNA-directed RNA polymerase</keyword>
<dbReference type="AlphaFoldDB" id="A0A285TL98"/>
<dbReference type="InterPro" id="IPR007046">
    <property type="entry name" value="RNA_pol_sigma_54_core-bd"/>
</dbReference>
<dbReference type="Proteomes" id="UP000219636">
    <property type="component" value="Unassembled WGS sequence"/>
</dbReference>
<dbReference type="PROSITE" id="PS50044">
    <property type="entry name" value="SIGMA54_3"/>
    <property type="match status" value="1"/>
</dbReference>
<protein>
    <submittedName>
        <fullName evidence="11">RNA polymerase RpoN-/SigL-like sigma 54 subunit</fullName>
    </submittedName>
</protein>
<keyword evidence="3" id="KW-0808">Transferase</keyword>
<dbReference type="Pfam" id="PF04552">
    <property type="entry name" value="Sigma54_DBD"/>
    <property type="match status" value="1"/>
</dbReference>
<evidence type="ECO:0000256" key="8">
    <source>
        <dbReference type="ARBA" id="ARBA00023163"/>
    </source>
</evidence>
<evidence type="ECO:0000259" key="10">
    <source>
        <dbReference type="Pfam" id="PF04963"/>
    </source>
</evidence>
<keyword evidence="6" id="KW-0731">Sigma factor</keyword>
<accession>A0A285TL98</accession>
<dbReference type="PROSITE" id="PS00718">
    <property type="entry name" value="SIGMA54_2"/>
    <property type="match status" value="1"/>
</dbReference>
<dbReference type="Pfam" id="PF04963">
    <property type="entry name" value="Sigma54_CBD"/>
    <property type="match status" value="1"/>
</dbReference>
<dbReference type="NCBIfam" id="TIGR02395">
    <property type="entry name" value="rpoN_sigma"/>
    <property type="match status" value="1"/>
</dbReference>
<evidence type="ECO:0000256" key="3">
    <source>
        <dbReference type="ARBA" id="ARBA00022679"/>
    </source>
</evidence>
<evidence type="ECO:0000256" key="4">
    <source>
        <dbReference type="ARBA" id="ARBA00022695"/>
    </source>
</evidence>
<dbReference type="PRINTS" id="PR00045">
    <property type="entry name" value="SIGMA54FCT"/>
</dbReference>
<dbReference type="EMBL" id="OBMQ01000015">
    <property type="protein sequence ID" value="SOC23372.1"/>
    <property type="molecule type" value="Genomic_DNA"/>
</dbReference>
<dbReference type="InterPro" id="IPR000394">
    <property type="entry name" value="RNA_pol_sigma_54"/>
</dbReference>
<dbReference type="PANTHER" id="PTHR32248:SF4">
    <property type="entry name" value="RNA POLYMERASE SIGMA-54 FACTOR"/>
    <property type="match status" value="1"/>
</dbReference>
<keyword evidence="8" id="KW-0804">Transcription</keyword>
<dbReference type="GO" id="GO:0001216">
    <property type="term" value="F:DNA-binding transcription activator activity"/>
    <property type="evidence" value="ECO:0007669"/>
    <property type="project" value="InterPro"/>
</dbReference>
<evidence type="ECO:0000313" key="11">
    <source>
        <dbReference type="EMBL" id="SOC23372.1"/>
    </source>
</evidence>
<dbReference type="GO" id="GO:0016987">
    <property type="term" value="F:sigma factor activity"/>
    <property type="evidence" value="ECO:0007669"/>
    <property type="project" value="UniProtKB-KW"/>
</dbReference>
<keyword evidence="12" id="KW-1185">Reference proteome</keyword>
<dbReference type="GO" id="GO:0000428">
    <property type="term" value="C:DNA-directed RNA polymerase complex"/>
    <property type="evidence" value="ECO:0007669"/>
    <property type="project" value="UniProtKB-KW"/>
</dbReference>
<dbReference type="GO" id="GO:0003677">
    <property type="term" value="F:DNA binding"/>
    <property type="evidence" value="ECO:0007669"/>
    <property type="project" value="UniProtKB-KW"/>
</dbReference>
<name>A0A285TL98_9BACL</name>
<evidence type="ECO:0000256" key="1">
    <source>
        <dbReference type="ARBA" id="ARBA00008798"/>
    </source>
</evidence>
<dbReference type="Gene3D" id="1.10.10.60">
    <property type="entry name" value="Homeodomain-like"/>
    <property type="match status" value="1"/>
</dbReference>
<feature type="domain" description="RNA polymerase sigma factor 54 core-binding" evidence="10">
    <location>
        <begin position="80"/>
        <end position="268"/>
    </location>
</feature>
<evidence type="ECO:0000256" key="2">
    <source>
        <dbReference type="ARBA" id="ARBA00022478"/>
    </source>
</evidence>
<evidence type="ECO:0000256" key="5">
    <source>
        <dbReference type="ARBA" id="ARBA00023015"/>
    </source>
</evidence>
<keyword evidence="7" id="KW-0238">DNA-binding</keyword>
<evidence type="ECO:0000313" key="12">
    <source>
        <dbReference type="Proteomes" id="UP000219636"/>
    </source>
</evidence>